<dbReference type="Proteomes" id="UP000748531">
    <property type="component" value="Unassembled WGS sequence"/>
</dbReference>
<sequence length="154" mass="16608">MPLLMANGVHTIVESNPLDDCHVSFDSFHTGETPKTASSATKFFPIDPNEVLNTPTGLDGVGPAKQAADSGGLFFADDFHKRLSNLDLITGDAGVSQQPVLKEDLKLSEGEYQFNVYVASSKLYVSTNIVGIPTILCLMCILAKQNSYSMYKSS</sequence>
<keyword evidence="2" id="KW-1185">Reference proteome</keyword>
<name>A0A8J4SWV3_9TREM</name>
<reference evidence="1" key="1">
    <citation type="submission" date="2019-05" db="EMBL/GenBank/DDBJ databases">
        <title>Annotation for the trematode Paragonimus heterotremus.</title>
        <authorList>
            <person name="Choi Y.-J."/>
        </authorList>
    </citation>
    <scope>NUCLEOTIDE SEQUENCE</scope>
    <source>
        <strain evidence="1">LC</strain>
    </source>
</reference>
<proteinExistence type="predicted"/>
<evidence type="ECO:0000313" key="1">
    <source>
        <dbReference type="EMBL" id="KAF5398585.1"/>
    </source>
</evidence>
<dbReference type="EMBL" id="LUCH01004854">
    <property type="protein sequence ID" value="KAF5398585.1"/>
    <property type="molecule type" value="Genomic_DNA"/>
</dbReference>
<dbReference type="AlphaFoldDB" id="A0A8J4SWV3"/>
<gene>
    <name evidence="1" type="ORF">PHET_07999</name>
</gene>
<evidence type="ECO:0000313" key="2">
    <source>
        <dbReference type="Proteomes" id="UP000748531"/>
    </source>
</evidence>
<comment type="caution">
    <text evidence="1">The sequence shown here is derived from an EMBL/GenBank/DDBJ whole genome shotgun (WGS) entry which is preliminary data.</text>
</comment>
<accession>A0A8J4SWV3</accession>
<organism evidence="1 2">
    <name type="scientific">Paragonimus heterotremus</name>
    <dbReference type="NCBI Taxonomy" id="100268"/>
    <lineage>
        <taxon>Eukaryota</taxon>
        <taxon>Metazoa</taxon>
        <taxon>Spiralia</taxon>
        <taxon>Lophotrochozoa</taxon>
        <taxon>Platyhelminthes</taxon>
        <taxon>Trematoda</taxon>
        <taxon>Digenea</taxon>
        <taxon>Plagiorchiida</taxon>
        <taxon>Troglotremata</taxon>
        <taxon>Troglotrematidae</taxon>
        <taxon>Paragonimus</taxon>
    </lineage>
</organism>
<dbReference type="OrthoDB" id="6249667at2759"/>
<protein>
    <submittedName>
        <fullName evidence="1">Uncharacterized protein</fullName>
    </submittedName>
</protein>